<evidence type="ECO:0000256" key="2">
    <source>
        <dbReference type="ARBA" id="ARBA00007727"/>
    </source>
</evidence>
<keyword evidence="10" id="KW-0732">Signal</keyword>
<evidence type="ECO:0000313" key="14">
    <source>
        <dbReference type="Proteomes" id="UP001497457"/>
    </source>
</evidence>
<keyword evidence="4" id="KW-0812">Transmembrane</keyword>
<evidence type="ECO:0000256" key="7">
    <source>
        <dbReference type="ARBA" id="ARBA00023034"/>
    </source>
</evidence>
<keyword evidence="7" id="KW-0333">Golgi apparatus</keyword>
<dbReference type="PANTHER" id="PTHR32285">
    <property type="entry name" value="PROTEIN TRICHOME BIREFRINGENCE-LIKE 9-RELATED"/>
    <property type="match status" value="1"/>
</dbReference>
<protein>
    <recommendedName>
        <fullName evidence="15">Trichome birefringence-like N-terminal domain-containing protein</fullName>
    </recommendedName>
</protein>
<feature type="region of interest" description="Disordered" evidence="9">
    <location>
        <begin position="36"/>
        <end position="75"/>
    </location>
</feature>
<reference evidence="13 14" key="2">
    <citation type="submission" date="2024-10" db="EMBL/GenBank/DDBJ databases">
        <authorList>
            <person name="Ryan C."/>
        </authorList>
    </citation>
    <scope>NUCLEOTIDE SEQUENCE [LARGE SCALE GENOMIC DNA]</scope>
</reference>
<evidence type="ECO:0008006" key="15">
    <source>
        <dbReference type="Google" id="ProtNLM"/>
    </source>
</evidence>
<evidence type="ECO:0000256" key="3">
    <source>
        <dbReference type="ARBA" id="ARBA00022679"/>
    </source>
</evidence>
<gene>
    <name evidence="13" type="ORF">URODEC1_LOCUS37389</name>
</gene>
<evidence type="ECO:0000256" key="5">
    <source>
        <dbReference type="ARBA" id="ARBA00022968"/>
    </source>
</evidence>
<dbReference type="Proteomes" id="UP001497457">
    <property type="component" value="Chromosome 17b"/>
</dbReference>
<dbReference type="EMBL" id="OZ075127">
    <property type="protein sequence ID" value="CAL4948418.1"/>
    <property type="molecule type" value="Genomic_DNA"/>
</dbReference>
<evidence type="ECO:0000259" key="11">
    <source>
        <dbReference type="Pfam" id="PF13839"/>
    </source>
</evidence>
<dbReference type="InterPro" id="IPR029962">
    <property type="entry name" value="TBL"/>
</dbReference>
<evidence type="ECO:0000313" key="13">
    <source>
        <dbReference type="EMBL" id="CAL4948418.1"/>
    </source>
</evidence>
<evidence type="ECO:0000256" key="10">
    <source>
        <dbReference type="SAM" id="SignalP"/>
    </source>
</evidence>
<dbReference type="GO" id="GO:1990538">
    <property type="term" value="F:xylan O-acetyltransferase activity"/>
    <property type="evidence" value="ECO:0007669"/>
    <property type="project" value="UniProtKB-ARBA"/>
</dbReference>
<reference evidence="14" key="1">
    <citation type="submission" date="2024-06" db="EMBL/GenBank/DDBJ databases">
        <authorList>
            <person name="Ryan C."/>
        </authorList>
    </citation>
    <scope>NUCLEOTIDE SEQUENCE [LARGE SCALE GENOMIC DNA]</scope>
</reference>
<dbReference type="PROSITE" id="PS51257">
    <property type="entry name" value="PROKAR_LIPOPROTEIN"/>
    <property type="match status" value="1"/>
</dbReference>
<keyword evidence="6" id="KW-1133">Transmembrane helix</keyword>
<name>A0ABC8YVW4_9POAL</name>
<evidence type="ECO:0000256" key="4">
    <source>
        <dbReference type="ARBA" id="ARBA00022692"/>
    </source>
</evidence>
<evidence type="ECO:0000256" key="6">
    <source>
        <dbReference type="ARBA" id="ARBA00022989"/>
    </source>
</evidence>
<feature type="domain" description="Trichome birefringence-like C-terminal" evidence="11">
    <location>
        <begin position="136"/>
        <end position="399"/>
    </location>
</feature>
<sequence length="403" mass="43687">MARHRRPRLLPLLAAAAVVACSLLRACGGAAAASSTTGTLGLRHKPARPPHHNNGTRHGGGGRSRGAAAGGGGGRGPGTGMASCNLFQGSWVYDDTLPMYDTAGCPFVEPEFDCQKYGRPDKQYLKYRWRPASCELPRFSGQDFLSRWKGKKILFVGDSLSLNQWESLACMLRAAAPASKVAYSRGNPVSTVTFQDYGLSVAYYRSTYLVDIAEESVGRVLKLDSITAGDAWLGADVLVFNTWHWWTHTGRDQPWDYVQDGGQVMKDMDRLTAFSKGMTTWARWVDSNVDTSRTKVYFQGISPTHYNGAEWGEGSRSCAQQTQPIAGSAYPGGPVPAQGAVRSTLAGMSKPVYLLDVTLLSQLRRDGHPSGYSGGHPGNDCSHWCLAGVPDTWNQILYATLLA</sequence>
<comment type="subcellular location">
    <subcellularLocation>
        <location evidence="1">Golgi apparatus membrane</location>
        <topology evidence="1">Single-pass type II membrane protein</topology>
    </subcellularLocation>
</comment>
<organism evidence="13 14">
    <name type="scientific">Urochloa decumbens</name>
    <dbReference type="NCBI Taxonomy" id="240449"/>
    <lineage>
        <taxon>Eukaryota</taxon>
        <taxon>Viridiplantae</taxon>
        <taxon>Streptophyta</taxon>
        <taxon>Embryophyta</taxon>
        <taxon>Tracheophyta</taxon>
        <taxon>Spermatophyta</taxon>
        <taxon>Magnoliopsida</taxon>
        <taxon>Liliopsida</taxon>
        <taxon>Poales</taxon>
        <taxon>Poaceae</taxon>
        <taxon>PACMAD clade</taxon>
        <taxon>Panicoideae</taxon>
        <taxon>Panicodae</taxon>
        <taxon>Paniceae</taxon>
        <taxon>Melinidinae</taxon>
        <taxon>Urochloa</taxon>
    </lineage>
</organism>
<feature type="signal peptide" evidence="10">
    <location>
        <begin position="1"/>
        <end position="32"/>
    </location>
</feature>
<feature type="compositionally biased region" description="Gly residues" evidence="9">
    <location>
        <begin position="57"/>
        <end position="75"/>
    </location>
</feature>
<keyword evidence="3" id="KW-0808">Transferase</keyword>
<dbReference type="InterPro" id="IPR025846">
    <property type="entry name" value="TBL_N"/>
</dbReference>
<feature type="compositionally biased region" description="Basic residues" evidence="9">
    <location>
        <begin position="42"/>
        <end position="55"/>
    </location>
</feature>
<evidence type="ECO:0000256" key="8">
    <source>
        <dbReference type="ARBA" id="ARBA00023136"/>
    </source>
</evidence>
<dbReference type="GO" id="GO:0000139">
    <property type="term" value="C:Golgi membrane"/>
    <property type="evidence" value="ECO:0007669"/>
    <property type="project" value="UniProtKB-SubCell"/>
</dbReference>
<dbReference type="Pfam" id="PF13839">
    <property type="entry name" value="PC-Esterase"/>
    <property type="match status" value="1"/>
</dbReference>
<evidence type="ECO:0000256" key="9">
    <source>
        <dbReference type="SAM" id="MobiDB-lite"/>
    </source>
</evidence>
<accession>A0ABC8YVW4</accession>
<proteinExistence type="inferred from homology"/>
<evidence type="ECO:0000259" key="12">
    <source>
        <dbReference type="Pfam" id="PF14416"/>
    </source>
</evidence>
<dbReference type="InterPro" id="IPR026057">
    <property type="entry name" value="TBL_C"/>
</dbReference>
<feature type="domain" description="Trichome birefringence-like N-terminal" evidence="12">
    <location>
        <begin position="83"/>
        <end position="135"/>
    </location>
</feature>
<comment type="similarity">
    <text evidence="2">Belongs to the PC-esterase family. TBL subfamily.</text>
</comment>
<keyword evidence="8" id="KW-0472">Membrane</keyword>
<dbReference type="PANTHER" id="PTHR32285:SF42">
    <property type="entry name" value="PROTEIN TRICHOME BIREFRINGENCE-LIKE 37"/>
    <property type="match status" value="1"/>
</dbReference>
<keyword evidence="5" id="KW-0735">Signal-anchor</keyword>
<feature type="chain" id="PRO_5044785812" description="Trichome birefringence-like N-terminal domain-containing protein" evidence="10">
    <location>
        <begin position="33"/>
        <end position="403"/>
    </location>
</feature>
<dbReference type="Pfam" id="PF14416">
    <property type="entry name" value="PMR5N"/>
    <property type="match status" value="1"/>
</dbReference>
<keyword evidence="14" id="KW-1185">Reference proteome</keyword>
<dbReference type="AlphaFoldDB" id="A0ABC8YVW4"/>
<evidence type="ECO:0000256" key="1">
    <source>
        <dbReference type="ARBA" id="ARBA00004323"/>
    </source>
</evidence>